<sequence>MTGGGRGRGTVPDAGEVIAAVRATGGAKASTYSPLYRWMWAHHDALRDELGAPGLRGQWGRVAAALAARGLTDGGGRAPTARTARETWWKVRRAKAADAAAAARPAGVAAAPASPAPLTQPPPPLPPPVLAEPADDLPPLDGPYTFELARPRGWAPGGGRPGQPNGGGGDADET</sequence>
<feature type="compositionally biased region" description="Pro residues" evidence="1">
    <location>
        <begin position="114"/>
        <end position="130"/>
    </location>
</feature>
<organism evidence="2 3">
    <name type="scientific">Roseicella aquatilis</name>
    <dbReference type="NCBI Taxonomy" id="2527868"/>
    <lineage>
        <taxon>Bacteria</taxon>
        <taxon>Pseudomonadati</taxon>
        <taxon>Pseudomonadota</taxon>
        <taxon>Alphaproteobacteria</taxon>
        <taxon>Acetobacterales</taxon>
        <taxon>Roseomonadaceae</taxon>
        <taxon>Roseicella</taxon>
    </lineage>
</organism>
<evidence type="ECO:0000313" key="3">
    <source>
        <dbReference type="Proteomes" id="UP000295023"/>
    </source>
</evidence>
<dbReference type="Proteomes" id="UP000295023">
    <property type="component" value="Unassembled WGS sequence"/>
</dbReference>
<protein>
    <submittedName>
        <fullName evidence="2">Uncharacterized protein</fullName>
    </submittedName>
</protein>
<gene>
    <name evidence="2" type="ORF">EXY23_13520</name>
</gene>
<comment type="caution">
    <text evidence="2">The sequence shown here is derived from an EMBL/GenBank/DDBJ whole genome shotgun (WGS) entry which is preliminary data.</text>
</comment>
<proteinExistence type="predicted"/>
<dbReference type="AlphaFoldDB" id="A0A4R4DM28"/>
<dbReference type="OrthoDB" id="9810247at2"/>
<evidence type="ECO:0000313" key="2">
    <source>
        <dbReference type="EMBL" id="TCZ61143.1"/>
    </source>
</evidence>
<dbReference type="EMBL" id="SKBM01000011">
    <property type="protein sequence ID" value="TCZ61143.1"/>
    <property type="molecule type" value="Genomic_DNA"/>
</dbReference>
<evidence type="ECO:0000256" key="1">
    <source>
        <dbReference type="SAM" id="MobiDB-lite"/>
    </source>
</evidence>
<feature type="compositionally biased region" description="Gly residues" evidence="1">
    <location>
        <begin position="155"/>
        <end position="174"/>
    </location>
</feature>
<keyword evidence="3" id="KW-1185">Reference proteome</keyword>
<name>A0A4R4DM28_9PROT</name>
<dbReference type="RefSeq" id="WP_132289886.1">
    <property type="nucleotide sequence ID" value="NZ_SKBM01000011.1"/>
</dbReference>
<accession>A0A4R4DM28</accession>
<reference evidence="2 3" key="1">
    <citation type="submission" date="2019-03" db="EMBL/GenBank/DDBJ databases">
        <title>Paracraurococcus aquatilis NE82 genome sequence.</title>
        <authorList>
            <person name="Zhao Y."/>
            <person name="Du Z."/>
        </authorList>
    </citation>
    <scope>NUCLEOTIDE SEQUENCE [LARGE SCALE GENOMIC DNA]</scope>
    <source>
        <strain evidence="2 3">NE82</strain>
    </source>
</reference>
<feature type="region of interest" description="Disordered" evidence="1">
    <location>
        <begin position="106"/>
        <end position="174"/>
    </location>
</feature>